<evidence type="ECO:0000256" key="1">
    <source>
        <dbReference type="ARBA" id="ARBA00004196"/>
    </source>
</evidence>
<dbReference type="InterPro" id="IPR050465">
    <property type="entry name" value="UPF0194_transport"/>
</dbReference>
<evidence type="ECO:0000256" key="2">
    <source>
        <dbReference type="ARBA" id="ARBA00023054"/>
    </source>
</evidence>
<keyword evidence="5" id="KW-1185">Reference proteome</keyword>
<evidence type="ECO:0000313" key="5">
    <source>
        <dbReference type="Proteomes" id="UP000033220"/>
    </source>
</evidence>
<reference evidence="4 5" key="1">
    <citation type="submission" date="2012-02" db="EMBL/GenBank/DDBJ databases">
        <title>Shotgun genome sequence of Phaeospirillum photometricum DSM 122.</title>
        <authorList>
            <person name="Duquesne K."/>
            <person name="Sturgis J."/>
        </authorList>
    </citation>
    <scope>NUCLEOTIDE SEQUENCE [LARGE SCALE GENOMIC DNA]</scope>
    <source>
        <strain evidence="5">DSM122</strain>
    </source>
</reference>
<evidence type="ECO:0000313" key="4">
    <source>
        <dbReference type="EMBL" id="CCG09254.1"/>
    </source>
</evidence>
<comment type="subcellular location">
    <subcellularLocation>
        <location evidence="1">Cell envelope</location>
    </subcellularLocation>
</comment>
<accession>H6SNC3</accession>
<dbReference type="Gene3D" id="2.40.50.100">
    <property type="match status" value="1"/>
</dbReference>
<proteinExistence type="predicted"/>
<dbReference type="PATRIC" id="fig|1150469.3.peg.2987"/>
<dbReference type="PANTHER" id="PTHR32347:SF23">
    <property type="entry name" value="BLL5650 PROTEIN"/>
    <property type="match status" value="1"/>
</dbReference>
<dbReference type="SUPFAM" id="SSF111369">
    <property type="entry name" value="HlyD-like secretion proteins"/>
    <property type="match status" value="1"/>
</dbReference>
<keyword evidence="2 3" id="KW-0175">Coiled coil</keyword>
<dbReference type="Gene3D" id="1.10.287.470">
    <property type="entry name" value="Helix hairpin bin"/>
    <property type="match status" value="1"/>
</dbReference>
<gene>
    <name evidence="4" type="ORF">RSPPHO_02628</name>
</gene>
<dbReference type="Gene3D" id="2.40.30.170">
    <property type="match status" value="1"/>
</dbReference>
<dbReference type="KEGG" id="rpm:RSPPHO_02628"/>
<dbReference type="AlphaFoldDB" id="H6SNC3"/>
<organism evidence="4 5">
    <name type="scientific">Pararhodospirillum photometricum DSM 122</name>
    <dbReference type="NCBI Taxonomy" id="1150469"/>
    <lineage>
        <taxon>Bacteria</taxon>
        <taxon>Pseudomonadati</taxon>
        <taxon>Pseudomonadota</taxon>
        <taxon>Alphaproteobacteria</taxon>
        <taxon>Rhodospirillales</taxon>
        <taxon>Rhodospirillaceae</taxon>
        <taxon>Pararhodospirillum</taxon>
    </lineage>
</organism>
<dbReference type="HOGENOM" id="CLU_049021_0_0_5"/>
<feature type="coiled-coil region" evidence="3">
    <location>
        <begin position="256"/>
        <end position="314"/>
    </location>
</feature>
<dbReference type="PANTHER" id="PTHR32347">
    <property type="entry name" value="EFFLUX SYSTEM COMPONENT YKNX-RELATED"/>
    <property type="match status" value="1"/>
</dbReference>
<name>H6SNC3_PARPM</name>
<dbReference type="eggNOG" id="COG0845">
    <property type="taxonomic scope" value="Bacteria"/>
</dbReference>
<dbReference type="EMBL" id="HE663493">
    <property type="protein sequence ID" value="CCG09254.1"/>
    <property type="molecule type" value="Genomic_DNA"/>
</dbReference>
<protein>
    <submittedName>
        <fullName evidence="4">Membrane-fusion protein</fullName>
    </submittedName>
</protein>
<sequence length="450" mass="48110">MAKSCWPSPDPASIAAGVTLSFCASRPVMNDALLRLLDLEQRLLGAQRSVEVAFLAVNMAHALVPYRQGVLAGIRGEIVALSGATTVPEATPYGLWLGRLFRHLAATPAARPLTALDLPPALAEGWADWLPAQALFLPLGDEALLYARDEPFSPPDIALLTHLAAVVRAARRSVARPRRSISRARLLLGGVVGLGIALLPVTESVLAPADAVPAHPVVVRAPLEGVVDHVAVAPNESVQEGQVLFQLNATTLTGALDVARQQLGTAQAEYRQAAQAMVFDAKAKAQVPLLQGKAEEKAAEVRLLESQLARITTRAPRAGVAVFDDPSDWIGKPVVVGEKVMAVADPEDTEVEAWVAVTDVGWVRPGARLTLFLNTAPLSPLRARVTAVAYEAVVRPDASVAHRVRARLEDAEVRPRLGLKGTARIEGETVPLVWWVLRKPLTTLRQRLGV</sequence>
<dbReference type="Proteomes" id="UP000033220">
    <property type="component" value="Chromosome DSM 122"/>
</dbReference>
<evidence type="ECO:0000256" key="3">
    <source>
        <dbReference type="SAM" id="Coils"/>
    </source>
</evidence>
<dbReference type="GO" id="GO:0030313">
    <property type="term" value="C:cell envelope"/>
    <property type="evidence" value="ECO:0007669"/>
    <property type="project" value="UniProtKB-SubCell"/>
</dbReference>
<dbReference type="STRING" id="1150469.RSPPHO_02628"/>